<dbReference type="EMBL" id="DRZX01000129">
    <property type="protein sequence ID" value="HHS48748.1"/>
    <property type="molecule type" value="Genomic_DNA"/>
</dbReference>
<reference evidence="1" key="1">
    <citation type="journal article" date="2020" name="mSystems">
        <title>Genome- and Community-Level Interaction Insights into Carbon Utilization and Element Cycling Functions of Hydrothermarchaeota in Hydrothermal Sediment.</title>
        <authorList>
            <person name="Zhou Z."/>
            <person name="Liu Y."/>
            <person name="Xu W."/>
            <person name="Pan J."/>
            <person name="Luo Z.H."/>
            <person name="Li M."/>
        </authorList>
    </citation>
    <scope>NUCLEOTIDE SEQUENCE [LARGE SCALE GENOMIC DNA]</scope>
    <source>
        <strain evidence="1">SpSt-1135</strain>
    </source>
</reference>
<dbReference type="AlphaFoldDB" id="A0A7C6E8I5"/>
<organism evidence="1">
    <name type="scientific">Desulfurella acetivorans</name>
    <dbReference type="NCBI Taxonomy" id="33002"/>
    <lineage>
        <taxon>Bacteria</taxon>
        <taxon>Pseudomonadati</taxon>
        <taxon>Campylobacterota</taxon>
        <taxon>Desulfurellia</taxon>
        <taxon>Desulfurellales</taxon>
        <taxon>Desulfurellaceae</taxon>
        <taxon>Desulfurella</taxon>
    </lineage>
</organism>
<gene>
    <name evidence="1" type="ORF">ENM99_02665</name>
</gene>
<dbReference type="Proteomes" id="UP000886400">
    <property type="component" value="Unassembled WGS sequence"/>
</dbReference>
<sequence>MKKVLLVYKKLSTYGGTERYIIHTALKLIKKGYSVKILTSKIENINAYDLDIKVVKIPHWPNWFKLLSFALYSYIYQKKYAKVGYVSFCFGNSIGCDILRVSGGTHKDYVKQAYLRHTSKLSLLYAKIKRNLSLYHWMLL</sequence>
<feature type="non-terminal residue" evidence="1">
    <location>
        <position position="140"/>
    </location>
</feature>
<evidence type="ECO:0000313" key="1">
    <source>
        <dbReference type="EMBL" id="HHS48748.1"/>
    </source>
</evidence>
<evidence type="ECO:0008006" key="2">
    <source>
        <dbReference type="Google" id="ProtNLM"/>
    </source>
</evidence>
<dbReference type="SUPFAM" id="SSF53756">
    <property type="entry name" value="UDP-Glycosyltransferase/glycogen phosphorylase"/>
    <property type="match status" value="1"/>
</dbReference>
<proteinExistence type="predicted"/>
<protein>
    <recommendedName>
        <fullName evidence="2">Glycosyltransferase subfamily 4-like N-terminal domain-containing protein</fullName>
    </recommendedName>
</protein>
<comment type="caution">
    <text evidence="1">The sequence shown here is derived from an EMBL/GenBank/DDBJ whole genome shotgun (WGS) entry which is preliminary data.</text>
</comment>
<name>A0A7C6E8I5_DESAE</name>
<dbReference type="Gene3D" id="3.40.50.2000">
    <property type="entry name" value="Glycogen Phosphorylase B"/>
    <property type="match status" value="1"/>
</dbReference>
<accession>A0A7C6E8I5</accession>